<feature type="non-terminal residue" evidence="1">
    <location>
        <position position="50"/>
    </location>
</feature>
<name>A0ABN9E4X0_9NEOB</name>
<proteinExistence type="predicted"/>
<gene>
    <name evidence="1" type="ORF">SPARVUS_LOCUS8962639</name>
</gene>
<evidence type="ECO:0000313" key="2">
    <source>
        <dbReference type="Proteomes" id="UP001162483"/>
    </source>
</evidence>
<dbReference type="EMBL" id="CATNWA010015023">
    <property type="protein sequence ID" value="CAI9578671.1"/>
    <property type="molecule type" value="Genomic_DNA"/>
</dbReference>
<accession>A0ABN9E4X0</accession>
<organism evidence="1 2">
    <name type="scientific">Staurois parvus</name>
    <dbReference type="NCBI Taxonomy" id="386267"/>
    <lineage>
        <taxon>Eukaryota</taxon>
        <taxon>Metazoa</taxon>
        <taxon>Chordata</taxon>
        <taxon>Craniata</taxon>
        <taxon>Vertebrata</taxon>
        <taxon>Euteleostomi</taxon>
        <taxon>Amphibia</taxon>
        <taxon>Batrachia</taxon>
        <taxon>Anura</taxon>
        <taxon>Neobatrachia</taxon>
        <taxon>Ranoidea</taxon>
        <taxon>Ranidae</taxon>
        <taxon>Staurois</taxon>
    </lineage>
</organism>
<protein>
    <submittedName>
        <fullName evidence="1">Uncharacterized protein</fullName>
    </submittedName>
</protein>
<evidence type="ECO:0000313" key="1">
    <source>
        <dbReference type="EMBL" id="CAI9578671.1"/>
    </source>
</evidence>
<keyword evidence="2" id="KW-1185">Reference proteome</keyword>
<reference evidence="1" key="1">
    <citation type="submission" date="2023-05" db="EMBL/GenBank/DDBJ databases">
        <authorList>
            <person name="Stuckert A."/>
        </authorList>
    </citation>
    <scope>NUCLEOTIDE SEQUENCE</scope>
</reference>
<dbReference type="Proteomes" id="UP001162483">
    <property type="component" value="Unassembled WGS sequence"/>
</dbReference>
<sequence length="50" mass="5396">MLSALCGSSPRRWRLITYKSAVCGCPLHSCPVCCTTASSCLATHCFPGYR</sequence>
<comment type="caution">
    <text evidence="1">The sequence shown here is derived from an EMBL/GenBank/DDBJ whole genome shotgun (WGS) entry which is preliminary data.</text>
</comment>